<evidence type="ECO:0000313" key="2">
    <source>
        <dbReference type="Proteomes" id="UP000248066"/>
    </source>
</evidence>
<gene>
    <name evidence="1" type="ORF">CR205_18900</name>
</gene>
<proteinExistence type="predicted"/>
<evidence type="ECO:0000313" key="1">
    <source>
        <dbReference type="EMBL" id="PYZ95587.1"/>
    </source>
</evidence>
<keyword evidence="2" id="KW-1185">Reference proteome</keyword>
<organism evidence="1 2">
    <name type="scientific">Alteribacter lacisalsi</name>
    <dbReference type="NCBI Taxonomy" id="2045244"/>
    <lineage>
        <taxon>Bacteria</taxon>
        <taxon>Bacillati</taxon>
        <taxon>Bacillota</taxon>
        <taxon>Bacilli</taxon>
        <taxon>Bacillales</taxon>
        <taxon>Bacillaceae</taxon>
        <taxon>Alteribacter</taxon>
    </lineage>
</organism>
<dbReference type="AlphaFoldDB" id="A0A2W0H300"/>
<dbReference type="EMBL" id="PDOF01000004">
    <property type="protein sequence ID" value="PYZ95587.1"/>
    <property type="molecule type" value="Genomic_DNA"/>
</dbReference>
<reference evidence="1 2" key="1">
    <citation type="submission" date="2017-10" db="EMBL/GenBank/DDBJ databases">
        <title>Bacillus sp. nov., a halophilic bacterium isolated from a Yangshapao Lake.</title>
        <authorList>
            <person name="Wang H."/>
        </authorList>
    </citation>
    <scope>NUCLEOTIDE SEQUENCE [LARGE SCALE GENOMIC DNA]</scope>
    <source>
        <strain evidence="1 2">YSP-3</strain>
    </source>
</reference>
<dbReference type="Proteomes" id="UP000248066">
    <property type="component" value="Unassembled WGS sequence"/>
</dbReference>
<name>A0A2W0H300_9BACI</name>
<accession>A0A2W0H300</accession>
<sequence length="75" mass="8736">MALRLFFSLILCSLLFLTPEKTSQFLQIKCRSRAKSLRLFLKAEKRLAPVFSQQKNEAGTEVFFTDENPNNRKPE</sequence>
<comment type="caution">
    <text evidence="1">The sequence shown here is derived from an EMBL/GenBank/DDBJ whole genome shotgun (WGS) entry which is preliminary data.</text>
</comment>
<protein>
    <submittedName>
        <fullName evidence="1">Uncharacterized protein</fullName>
    </submittedName>
</protein>